<dbReference type="EMBL" id="JAEUBD010001062">
    <property type="protein sequence ID" value="KAH3667698.1"/>
    <property type="molecule type" value="Genomic_DNA"/>
</dbReference>
<sequence length="438" mass="48871">MFGVLVPKTRISADVLGSVEQLRQCDTLEIAYFDEDIQVVVYTPSSVTQVEVDLIYNLQNTARQVLDSKVVIGSDAVWILETTVVPDKLSNQLQIKASFRQQSRKIENSESQDTVTIGDTVLTKRVDLYELVTTATSLRISPVFQMRFKTIKTEKTMASLEVALSGQVRASEVPVRIESVDMDIRNCLCAGYSVVKYPLVLQNHSILSLTYRLTNNDIKWVKPAFVTIHCTVNGNRKVVTRWTTNVDFMAAPVVPPIASPNLGVFKSRSTNSGLNLSKKNKLRSNSSVTLNHSKKNLSISVSGQTKVKLGEVFKWKLQFINKSNDSLSLILYIQSSINKQYEKSVPPIPIQNANKADPVPLYGLNQLVRAFQHEFSKVGLISLTNNLKFTLDPGNLFETELELIGIEKGLVNLHDVKVLEIKSGEIFECGRLLDVLVV</sequence>
<dbReference type="GO" id="GO:0005802">
    <property type="term" value="C:trans-Golgi network"/>
    <property type="evidence" value="ECO:0007669"/>
    <property type="project" value="TreeGrafter"/>
</dbReference>
<protein>
    <recommendedName>
        <fullName evidence="1">Trafficking protein particle complex II-specific subunit 65 IgD3 domain-containing protein</fullName>
    </recommendedName>
</protein>
<evidence type="ECO:0000313" key="3">
    <source>
        <dbReference type="Proteomes" id="UP000788993"/>
    </source>
</evidence>
<dbReference type="Proteomes" id="UP000788993">
    <property type="component" value="Unassembled WGS sequence"/>
</dbReference>
<evidence type="ECO:0000313" key="2">
    <source>
        <dbReference type="EMBL" id="KAH3667698.1"/>
    </source>
</evidence>
<dbReference type="PANTHER" id="PTHR28159:SF1">
    <property type="entry name" value="TRAFFICKING PROTEIN PARTICLE COMPLEX II-SPECIFIC SUBUNIT 65"/>
    <property type="match status" value="1"/>
</dbReference>
<dbReference type="InterPro" id="IPR024662">
    <property type="entry name" value="Trs65"/>
</dbReference>
<dbReference type="PANTHER" id="PTHR28159">
    <property type="entry name" value="TRAFFICKING PROTEIN PARTICLE COMPLEX II-SPECIFIC SUBUNIT 65"/>
    <property type="match status" value="1"/>
</dbReference>
<keyword evidence="3" id="KW-1185">Reference proteome</keyword>
<organism evidence="2 3">
    <name type="scientific">Ogataea polymorpha</name>
    <dbReference type="NCBI Taxonomy" id="460523"/>
    <lineage>
        <taxon>Eukaryota</taxon>
        <taxon>Fungi</taxon>
        <taxon>Dikarya</taxon>
        <taxon>Ascomycota</taxon>
        <taxon>Saccharomycotina</taxon>
        <taxon>Pichiomycetes</taxon>
        <taxon>Pichiales</taxon>
        <taxon>Pichiaceae</taxon>
        <taxon>Ogataea</taxon>
    </lineage>
</organism>
<comment type="caution">
    <text evidence="2">The sequence shown here is derived from an EMBL/GenBank/DDBJ whole genome shotgun (WGS) entry which is preliminary data.</text>
</comment>
<evidence type="ECO:0000259" key="1">
    <source>
        <dbReference type="Pfam" id="PF12735"/>
    </source>
</evidence>
<dbReference type="GO" id="GO:1990071">
    <property type="term" value="C:TRAPPII protein complex"/>
    <property type="evidence" value="ECO:0007669"/>
    <property type="project" value="InterPro"/>
</dbReference>
<dbReference type="GO" id="GO:0006891">
    <property type="term" value="P:intra-Golgi vesicle-mediated transport"/>
    <property type="evidence" value="ECO:0007669"/>
    <property type="project" value="InterPro"/>
</dbReference>
<reference evidence="2" key="2">
    <citation type="submission" date="2021-01" db="EMBL/GenBank/DDBJ databases">
        <authorList>
            <person name="Schikora-Tamarit M.A."/>
        </authorList>
    </citation>
    <scope>NUCLEOTIDE SEQUENCE</scope>
    <source>
        <strain evidence="2">NCAIM Y.01608</strain>
    </source>
</reference>
<feature type="domain" description="Trafficking protein particle complex II-specific subunit 65 IgD3" evidence="1">
    <location>
        <begin position="284"/>
        <end position="436"/>
    </location>
</feature>
<name>A0A9P8T644_9ASCO</name>
<proteinExistence type="predicted"/>
<reference evidence="2" key="1">
    <citation type="journal article" date="2021" name="Open Biol.">
        <title>Shared evolutionary footprints suggest mitochondrial oxidative damage underlies multiple complex I losses in fungi.</title>
        <authorList>
            <person name="Schikora-Tamarit M.A."/>
            <person name="Marcet-Houben M."/>
            <person name="Nosek J."/>
            <person name="Gabaldon T."/>
        </authorList>
    </citation>
    <scope>NUCLEOTIDE SEQUENCE</scope>
    <source>
        <strain evidence="2">NCAIM Y.01608</strain>
    </source>
</reference>
<dbReference type="Pfam" id="PF12735">
    <property type="entry name" value="IgD3_Trs65"/>
    <property type="match status" value="1"/>
</dbReference>
<dbReference type="InterPro" id="IPR055420">
    <property type="entry name" value="IgD3_Trs65"/>
</dbReference>
<accession>A0A9P8T644</accession>
<gene>
    <name evidence="2" type="ORF">OGATHE_003221</name>
</gene>
<dbReference type="AlphaFoldDB" id="A0A9P8T644"/>